<keyword evidence="1" id="KW-0805">Transcription regulation</keyword>
<dbReference type="InterPro" id="IPR019887">
    <property type="entry name" value="Tscrpt_reg_AsnC/Lrp_C"/>
</dbReference>
<dbReference type="GO" id="GO:0043200">
    <property type="term" value="P:response to amino acid"/>
    <property type="evidence" value="ECO:0007669"/>
    <property type="project" value="TreeGrafter"/>
</dbReference>
<evidence type="ECO:0000313" key="6">
    <source>
        <dbReference type="Proteomes" id="UP000027665"/>
    </source>
</evidence>
<dbReference type="SUPFAM" id="SSF54909">
    <property type="entry name" value="Dimeric alpha+beta barrel"/>
    <property type="match status" value="1"/>
</dbReference>
<dbReference type="FunFam" id="1.10.10.10:FF:000186">
    <property type="entry name" value="AsnC family transcriptional regulator"/>
    <property type="match status" value="1"/>
</dbReference>
<gene>
    <name evidence="5" type="ORF">EH55_00155</name>
</gene>
<dbReference type="InterPro" id="IPR011008">
    <property type="entry name" value="Dimeric_a/b-barrel"/>
</dbReference>
<evidence type="ECO:0000313" key="5">
    <source>
        <dbReference type="EMBL" id="KEJ92953.1"/>
    </source>
</evidence>
<proteinExistence type="predicted"/>
<dbReference type="Proteomes" id="UP000027665">
    <property type="component" value="Unassembled WGS sequence"/>
</dbReference>
<dbReference type="InterPro" id="IPR019885">
    <property type="entry name" value="Tscrpt_reg_HTH_AsnC-type_CS"/>
</dbReference>
<dbReference type="InterPro" id="IPR036390">
    <property type="entry name" value="WH_DNA-bd_sf"/>
</dbReference>
<dbReference type="SMART" id="SM00344">
    <property type="entry name" value="HTH_ASNC"/>
    <property type="match status" value="1"/>
</dbReference>
<dbReference type="InterPro" id="IPR019888">
    <property type="entry name" value="Tscrpt_reg_AsnC-like"/>
</dbReference>
<dbReference type="AlphaFoldDB" id="A0A073IRH5"/>
<evidence type="ECO:0000256" key="1">
    <source>
        <dbReference type="ARBA" id="ARBA00023015"/>
    </source>
</evidence>
<dbReference type="STRING" id="2754.EH55_00155"/>
<dbReference type="GeneID" id="90982978"/>
<accession>A0A073IRH5</accession>
<keyword evidence="2" id="KW-0238">DNA-binding</keyword>
<dbReference type="PROSITE" id="PS00519">
    <property type="entry name" value="HTH_ASNC_1"/>
    <property type="match status" value="1"/>
</dbReference>
<protein>
    <recommendedName>
        <fullName evidence="4">HTH asnC-type domain-containing protein</fullName>
    </recommendedName>
</protein>
<name>A0A073IRH5_9BACT</name>
<dbReference type="InterPro" id="IPR036388">
    <property type="entry name" value="WH-like_DNA-bd_sf"/>
</dbReference>
<dbReference type="PROSITE" id="PS50956">
    <property type="entry name" value="HTH_ASNC_2"/>
    <property type="match status" value="1"/>
</dbReference>
<dbReference type="OrthoDB" id="166264at2"/>
<organism evidence="5 6">
    <name type="scientific">Synergistes jonesii</name>
    <dbReference type="NCBI Taxonomy" id="2754"/>
    <lineage>
        <taxon>Bacteria</taxon>
        <taxon>Thermotogati</taxon>
        <taxon>Synergistota</taxon>
        <taxon>Synergistia</taxon>
        <taxon>Synergistales</taxon>
        <taxon>Synergistaceae</taxon>
        <taxon>Synergistes</taxon>
    </lineage>
</organism>
<dbReference type="EMBL" id="JMKI01000010">
    <property type="protein sequence ID" value="KEJ92953.1"/>
    <property type="molecule type" value="Genomic_DNA"/>
</dbReference>
<dbReference type="GO" id="GO:0005829">
    <property type="term" value="C:cytosol"/>
    <property type="evidence" value="ECO:0007669"/>
    <property type="project" value="TreeGrafter"/>
</dbReference>
<dbReference type="PANTHER" id="PTHR30154">
    <property type="entry name" value="LEUCINE-RESPONSIVE REGULATORY PROTEIN"/>
    <property type="match status" value="1"/>
</dbReference>
<keyword evidence="3" id="KW-0804">Transcription</keyword>
<evidence type="ECO:0000256" key="3">
    <source>
        <dbReference type="ARBA" id="ARBA00023163"/>
    </source>
</evidence>
<dbReference type="SUPFAM" id="SSF46785">
    <property type="entry name" value="Winged helix' DNA-binding domain"/>
    <property type="match status" value="1"/>
</dbReference>
<comment type="caution">
    <text evidence="5">The sequence shown here is derived from an EMBL/GenBank/DDBJ whole genome shotgun (WGS) entry which is preliminary data.</text>
</comment>
<dbReference type="RefSeq" id="WP_037974813.1">
    <property type="nucleotide sequence ID" value="NZ_JMKI01000010.1"/>
</dbReference>
<dbReference type="Gene3D" id="1.10.10.10">
    <property type="entry name" value="Winged helix-like DNA-binding domain superfamily/Winged helix DNA-binding domain"/>
    <property type="match status" value="1"/>
</dbReference>
<dbReference type="eggNOG" id="COG1522">
    <property type="taxonomic scope" value="Bacteria"/>
</dbReference>
<evidence type="ECO:0000256" key="2">
    <source>
        <dbReference type="ARBA" id="ARBA00023125"/>
    </source>
</evidence>
<keyword evidence="6" id="KW-1185">Reference proteome</keyword>
<dbReference type="GO" id="GO:0043565">
    <property type="term" value="F:sequence-specific DNA binding"/>
    <property type="evidence" value="ECO:0007669"/>
    <property type="project" value="InterPro"/>
</dbReference>
<sequence length="159" mass="18400">MGRNRVINLDDTGWKILSELQQNPRIPYREIGRRVNLSCSSVLERIRRMEEEGIIQNYQVVLDALKIGYTIQAIIKIKFYSLNDEEILLEKLKSNAYVRQLWVTTGESDFIMETVFPAMEGMNDFLVMLGKHGRTFSSIVIDKPIFNAQLYPPARMDGL</sequence>
<dbReference type="Pfam" id="PF01037">
    <property type="entry name" value="AsnC_trans_reg"/>
    <property type="match status" value="1"/>
</dbReference>
<dbReference type="Pfam" id="PF13412">
    <property type="entry name" value="HTH_24"/>
    <property type="match status" value="1"/>
</dbReference>
<dbReference type="InterPro" id="IPR000485">
    <property type="entry name" value="AsnC-type_HTH_dom"/>
</dbReference>
<dbReference type="Gene3D" id="3.30.70.920">
    <property type="match status" value="1"/>
</dbReference>
<dbReference type="InterPro" id="IPR011991">
    <property type="entry name" value="ArsR-like_HTH"/>
</dbReference>
<dbReference type="CDD" id="cd00090">
    <property type="entry name" value="HTH_ARSR"/>
    <property type="match status" value="1"/>
</dbReference>
<dbReference type="PANTHER" id="PTHR30154:SF34">
    <property type="entry name" value="TRANSCRIPTIONAL REGULATOR AZLB"/>
    <property type="match status" value="1"/>
</dbReference>
<reference evidence="5 6" key="1">
    <citation type="submission" date="2014-04" db="EMBL/GenBank/DDBJ databases">
        <title>Draft Genome Sequence of Synergistes jonesii.</title>
        <authorList>
            <person name="Coil D.A."/>
            <person name="Eisen J.A."/>
            <person name="Holland-Moritz H.E."/>
        </authorList>
    </citation>
    <scope>NUCLEOTIDE SEQUENCE [LARGE SCALE GENOMIC DNA]</scope>
    <source>
        <strain evidence="5 6">78-1</strain>
    </source>
</reference>
<dbReference type="PRINTS" id="PR00033">
    <property type="entry name" value="HTHASNC"/>
</dbReference>
<feature type="domain" description="HTH asnC-type" evidence="4">
    <location>
        <begin position="9"/>
        <end position="70"/>
    </location>
</feature>
<evidence type="ECO:0000259" key="4">
    <source>
        <dbReference type="PROSITE" id="PS50956"/>
    </source>
</evidence>